<evidence type="ECO:0000256" key="3">
    <source>
        <dbReference type="SAM" id="MobiDB-lite"/>
    </source>
</evidence>
<keyword evidence="1" id="KW-0649">Protein kinase inhibitor</keyword>
<feature type="compositionally biased region" description="Polar residues" evidence="3">
    <location>
        <begin position="32"/>
        <end position="43"/>
    </location>
</feature>
<dbReference type="GO" id="GO:0004860">
    <property type="term" value="F:protein kinase inhibitor activity"/>
    <property type="evidence" value="ECO:0007669"/>
    <property type="project" value="UniProtKB-KW"/>
</dbReference>
<dbReference type="Proteomes" id="UP000593568">
    <property type="component" value="Unassembled WGS sequence"/>
</dbReference>
<evidence type="ECO:0000313" key="4">
    <source>
        <dbReference type="EMBL" id="MBA0774326.1"/>
    </source>
</evidence>
<feature type="region of interest" description="Disordered" evidence="3">
    <location>
        <begin position="1"/>
        <end position="43"/>
    </location>
</feature>
<keyword evidence="5" id="KW-1185">Reference proteome</keyword>
<proteinExistence type="predicted"/>
<accession>A0A7J9EMT4</accession>
<dbReference type="InterPro" id="IPR040389">
    <property type="entry name" value="SMR"/>
</dbReference>
<feature type="compositionally biased region" description="Basic residues" evidence="3">
    <location>
        <begin position="7"/>
        <end position="28"/>
    </location>
</feature>
<dbReference type="GO" id="GO:0032875">
    <property type="term" value="P:regulation of DNA endoreduplication"/>
    <property type="evidence" value="ECO:0007669"/>
    <property type="project" value="InterPro"/>
</dbReference>
<dbReference type="AlphaFoldDB" id="A0A7J9EMT4"/>
<dbReference type="GO" id="GO:0005634">
    <property type="term" value="C:nucleus"/>
    <property type="evidence" value="ECO:0007669"/>
    <property type="project" value="TreeGrafter"/>
</dbReference>
<dbReference type="EMBL" id="JABEZW010000009">
    <property type="protein sequence ID" value="MBA0774326.1"/>
    <property type="molecule type" value="Genomic_DNA"/>
</dbReference>
<sequence>MAPASSRRGKTTRNSSKPRKSKYRKKLVKPSINIQTSTSATLEDSASKIDDGFALDHNIEGDDDVSTTSPCSTPKAQRYRIPEIHTCPPAPKKRRSVPSNCSLQRTPPIAFFAAPDLELFFFFAFRDISV</sequence>
<comment type="caution">
    <text evidence="4">The sequence shown here is derived from an EMBL/GenBank/DDBJ whole genome shotgun (WGS) entry which is preliminary data.</text>
</comment>
<gene>
    <name evidence="4" type="ORF">Gotri_009543</name>
</gene>
<keyword evidence="2" id="KW-0131">Cell cycle</keyword>
<reference evidence="4 5" key="1">
    <citation type="journal article" date="2019" name="Genome Biol. Evol.">
        <title>Insights into the evolution of the New World diploid cottons (Gossypium, subgenus Houzingenia) based on genome sequencing.</title>
        <authorList>
            <person name="Grover C.E."/>
            <person name="Arick M.A. 2nd"/>
            <person name="Thrash A."/>
            <person name="Conover J.L."/>
            <person name="Sanders W.S."/>
            <person name="Peterson D.G."/>
            <person name="Frelichowski J.E."/>
            <person name="Scheffler J.A."/>
            <person name="Scheffler B.E."/>
            <person name="Wendel J.F."/>
        </authorList>
    </citation>
    <scope>NUCLEOTIDE SEQUENCE [LARGE SCALE GENOMIC DNA]</scope>
    <source>
        <strain evidence="4">8</strain>
        <tissue evidence="4">Leaf</tissue>
    </source>
</reference>
<evidence type="ECO:0000256" key="1">
    <source>
        <dbReference type="ARBA" id="ARBA00023013"/>
    </source>
</evidence>
<dbReference type="PANTHER" id="PTHR33142">
    <property type="entry name" value="CYCLIN-DEPENDENT PROTEIN KINASE INHIBITOR SMR13"/>
    <property type="match status" value="1"/>
</dbReference>
<evidence type="ECO:0000313" key="5">
    <source>
        <dbReference type="Proteomes" id="UP000593568"/>
    </source>
</evidence>
<name>A0A7J9EMT4_9ROSI</name>
<organism evidence="4 5">
    <name type="scientific">Gossypium trilobum</name>
    <dbReference type="NCBI Taxonomy" id="34281"/>
    <lineage>
        <taxon>Eukaryota</taxon>
        <taxon>Viridiplantae</taxon>
        <taxon>Streptophyta</taxon>
        <taxon>Embryophyta</taxon>
        <taxon>Tracheophyta</taxon>
        <taxon>Spermatophyta</taxon>
        <taxon>Magnoliopsida</taxon>
        <taxon>eudicotyledons</taxon>
        <taxon>Gunneridae</taxon>
        <taxon>Pentapetalae</taxon>
        <taxon>rosids</taxon>
        <taxon>malvids</taxon>
        <taxon>Malvales</taxon>
        <taxon>Malvaceae</taxon>
        <taxon>Malvoideae</taxon>
        <taxon>Gossypium</taxon>
    </lineage>
</organism>
<dbReference type="PANTHER" id="PTHR33142:SF8">
    <property type="entry name" value="CYCLIN-DEPENDENT PROTEIN KINASE INHIBITOR SMR9"/>
    <property type="match status" value="1"/>
</dbReference>
<evidence type="ECO:0000256" key="2">
    <source>
        <dbReference type="ARBA" id="ARBA00023306"/>
    </source>
</evidence>
<protein>
    <submittedName>
        <fullName evidence="4">Uncharacterized protein</fullName>
    </submittedName>
</protein>